<evidence type="ECO:0000313" key="3">
    <source>
        <dbReference type="EMBL" id="MQR98574.1"/>
    </source>
</evidence>
<evidence type="ECO:0000259" key="2">
    <source>
        <dbReference type="Pfam" id="PF07007"/>
    </source>
</evidence>
<protein>
    <submittedName>
        <fullName evidence="3">DUF1311 domain-containing protein</fullName>
    </submittedName>
</protein>
<feature type="region of interest" description="Disordered" evidence="1">
    <location>
        <begin position="1"/>
        <end position="36"/>
    </location>
</feature>
<keyword evidence="4" id="KW-1185">Reference proteome</keyword>
<proteinExistence type="predicted"/>
<dbReference type="AlphaFoldDB" id="A0A7X1SQM8"/>
<sequence>MHSPHPEHRHENPLPAPLLRHRPDAEPAGSGCSGKTTSEIQSCFSTRLAQAEAQLKRYTEAALRRMQGPGIAARTQADFRKGETAWRAFREAECKAVAGRWSDGTIRTSMELSCRLKLTEERTYELWQNWLTAPDRATPILPEPAISPQN</sequence>
<gene>
    <name evidence="3" type="ORF">GFJ39_05025</name>
</gene>
<reference evidence="3 4" key="1">
    <citation type="submission" date="2019-10" db="EMBL/GenBank/DDBJ databases">
        <title>Gluconobacter aidae sp. nov., a novel species of acetic acid bacteria isolated in Thailand.</title>
        <authorList>
            <person name="Yukphan P."/>
            <person name="Charoenyingcharoen P."/>
            <person name="Malimas S."/>
            <person name="Muramatsu Y."/>
            <person name="Nakagawa Y."/>
            <person name="Tanasupawat S."/>
            <person name="Yamada Y."/>
        </authorList>
    </citation>
    <scope>NUCLEOTIDE SEQUENCE [LARGE SCALE GENOMIC DNA]</scope>
    <source>
        <strain evidence="3 4">AC10</strain>
    </source>
</reference>
<evidence type="ECO:0000256" key="1">
    <source>
        <dbReference type="SAM" id="MobiDB-lite"/>
    </source>
</evidence>
<dbReference type="Gene3D" id="1.20.1270.180">
    <property type="match status" value="1"/>
</dbReference>
<evidence type="ECO:0000313" key="4">
    <source>
        <dbReference type="Proteomes" id="UP000432209"/>
    </source>
</evidence>
<dbReference type="Proteomes" id="UP000432209">
    <property type="component" value="Unassembled WGS sequence"/>
</dbReference>
<comment type="caution">
    <text evidence="3">The sequence shown here is derived from an EMBL/GenBank/DDBJ whole genome shotgun (WGS) entry which is preliminary data.</text>
</comment>
<feature type="domain" description="Lysozyme inhibitor LprI-like N-terminal" evidence="2">
    <location>
        <begin position="35"/>
        <end position="126"/>
    </location>
</feature>
<name>A0A7X1SQM8_9PROT</name>
<accession>A0A7X1SQM8</accession>
<feature type="compositionally biased region" description="Basic and acidic residues" evidence="1">
    <location>
        <begin position="1"/>
        <end position="12"/>
    </location>
</feature>
<dbReference type="EMBL" id="WIPH01000007">
    <property type="protein sequence ID" value="MQR98574.1"/>
    <property type="molecule type" value="Genomic_DNA"/>
</dbReference>
<dbReference type="RefSeq" id="WP_153430313.1">
    <property type="nucleotide sequence ID" value="NZ_WIPH01000007.1"/>
</dbReference>
<dbReference type="InterPro" id="IPR009739">
    <property type="entry name" value="LprI-like_N"/>
</dbReference>
<organism evidence="3 4">
    <name type="scientific">Gluconobacter aidae</name>
    <dbReference type="NCBI Taxonomy" id="2662454"/>
    <lineage>
        <taxon>Bacteria</taxon>
        <taxon>Pseudomonadati</taxon>
        <taxon>Pseudomonadota</taxon>
        <taxon>Alphaproteobacteria</taxon>
        <taxon>Acetobacterales</taxon>
        <taxon>Acetobacteraceae</taxon>
        <taxon>Gluconobacter</taxon>
    </lineage>
</organism>
<dbReference type="Pfam" id="PF07007">
    <property type="entry name" value="LprI"/>
    <property type="match status" value="1"/>
</dbReference>